<keyword evidence="1" id="KW-0812">Transmembrane</keyword>
<gene>
    <name evidence="2" type="ORF">INT47_012385</name>
</gene>
<reference evidence="2" key="1">
    <citation type="submission" date="2020-12" db="EMBL/GenBank/DDBJ databases">
        <title>Metabolic potential, ecology and presence of endohyphal bacteria is reflected in genomic diversity of Mucoromycotina.</title>
        <authorList>
            <person name="Muszewska A."/>
            <person name="Okrasinska A."/>
            <person name="Steczkiewicz K."/>
            <person name="Drgas O."/>
            <person name="Orlowska M."/>
            <person name="Perlinska-Lenart U."/>
            <person name="Aleksandrzak-Piekarczyk T."/>
            <person name="Szatraj K."/>
            <person name="Zielenkiewicz U."/>
            <person name="Pilsyk S."/>
            <person name="Malc E."/>
            <person name="Mieczkowski P."/>
            <person name="Kruszewska J.S."/>
            <person name="Biernat P."/>
            <person name="Pawlowska J."/>
        </authorList>
    </citation>
    <scope>NUCLEOTIDE SEQUENCE</scope>
    <source>
        <strain evidence="2">WA0000017839</strain>
    </source>
</reference>
<evidence type="ECO:0000313" key="2">
    <source>
        <dbReference type="EMBL" id="KAG2195844.1"/>
    </source>
</evidence>
<accession>A0A8H7QP39</accession>
<dbReference type="EMBL" id="JAEPRD010000160">
    <property type="protein sequence ID" value="KAG2195844.1"/>
    <property type="molecule type" value="Genomic_DNA"/>
</dbReference>
<dbReference type="AlphaFoldDB" id="A0A8H7QP39"/>
<dbReference type="Proteomes" id="UP000603453">
    <property type="component" value="Unassembled WGS sequence"/>
</dbReference>
<dbReference type="OrthoDB" id="5954868at2759"/>
<name>A0A8H7QP39_9FUNG</name>
<feature type="transmembrane region" description="Helical" evidence="1">
    <location>
        <begin position="20"/>
        <end position="38"/>
    </location>
</feature>
<organism evidence="2 3">
    <name type="scientific">Mucor saturninus</name>
    <dbReference type="NCBI Taxonomy" id="64648"/>
    <lineage>
        <taxon>Eukaryota</taxon>
        <taxon>Fungi</taxon>
        <taxon>Fungi incertae sedis</taxon>
        <taxon>Mucoromycota</taxon>
        <taxon>Mucoromycotina</taxon>
        <taxon>Mucoromycetes</taxon>
        <taxon>Mucorales</taxon>
        <taxon>Mucorineae</taxon>
        <taxon>Mucoraceae</taxon>
        <taxon>Mucor</taxon>
    </lineage>
</organism>
<keyword evidence="1" id="KW-0472">Membrane</keyword>
<proteinExistence type="predicted"/>
<keyword evidence="3" id="KW-1185">Reference proteome</keyword>
<evidence type="ECO:0000313" key="3">
    <source>
        <dbReference type="Proteomes" id="UP000603453"/>
    </source>
</evidence>
<keyword evidence="1" id="KW-1133">Transmembrane helix</keyword>
<dbReference type="PANTHER" id="PTHR31389:SF4">
    <property type="entry name" value="LD39211P"/>
    <property type="match status" value="1"/>
</dbReference>
<protein>
    <submittedName>
        <fullName evidence="2">Uncharacterized protein</fullName>
    </submittedName>
</protein>
<evidence type="ECO:0000256" key="1">
    <source>
        <dbReference type="SAM" id="Phobius"/>
    </source>
</evidence>
<sequence>MAGTQKSAIIAPKPFIKNGLSIPIIIVFFIGFFFVSSLKIRVVYSSPSTSVDACSSLTSDCYPYQSETVGEAQEIIPKHVTHPVLPKPTTYPFTIVTASSANHLCSLENFLYSLYDLRSQVEVDEFPRIVVYNIGMNRTQLPVLEQFVENGLVDDLETFDYFKYPRFWDVAINAGEYAWKTGIVHEASIKYTESSNGILIWLDAGNMVTPEFLKTIAGVVRKNGGFWSPRSSKRMADWTHPGMYDYYHADPEEYARNINCNGAALGFDASNHTIMTEIIKPWLDCGMDKNCIAPPGSSRINHRQDQAALTFLAYRSGHKCQMSPTFYKLQTHRDSSCRADLVALDIQGKLNHPSSMDYPKWYASNTLQLYHHPEWRYAHDDVPDHISKMMYPPA</sequence>
<dbReference type="PANTHER" id="PTHR31389">
    <property type="entry name" value="LD39211P"/>
    <property type="match status" value="1"/>
</dbReference>
<comment type="caution">
    <text evidence="2">The sequence shown here is derived from an EMBL/GenBank/DDBJ whole genome shotgun (WGS) entry which is preliminary data.</text>
</comment>